<evidence type="ECO:0000256" key="2">
    <source>
        <dbReference type="ARBA" id="ARBA00022729"/>
    </source>
</evidence>
<evidence type="ECO:0000256" key="5">
    <source>
        <dbReference type="ARBA" id="ARBA00023098"/>
    </source>
</evidence>
<dbReference type="InterPro" id="IPR025483">
    <property type="entry name" value="Lipase_euk"/>
</dbReference>
<keyword evidence="12" id="KW-1185">Reference proteome</keyword>
<dbReference type="SUPFAM" id="SSF53474">
    <property type="entry name" value="alpha/beta-Hydrolases"/>
    <property type="match status" value="1"/>
</dbReference>
<feature type="active site" description="Charge relay system" evidence="8">
    <location>
        <position position="410"/>
    </location>
</feature>
<dbReference type="OMA" id="AYDWGIL"/>
<sequence length="434" mass="49230">MKPIYQFLVTFCALFVSIDSAIPMYSRINGKIHCNQKYKGKVHNNKENNLVVPFGEKGISSYRDDADLSVPDLITKNGYPVEIHHVVTKDGYILELHRIPHGRSGDPGGKKPVVFLQHGFLASSADWIMNTPEKSLAYQLADKNYDVFLGNARGNTYSRNHTTLSPKDVRFWNFSYHEMAIYDVPAVIDHILTTTGEQKLFYIGHSMGTVMFWVTMSHFPEYNAKIRLMSALAPVAYVTHIKSPIRLLAPFATEAELVLKFFGDHEFLPHRGFINIFRKIVCQREPVGEAICENVVFLIAGFDKAELNETMLPVILGHTPAGASTHTLIHFAQGINSAQFRPFDYGKEENLKRYGQEEPPPYELAKVSAPIALFWADNDWLAAKIDVAALASQLQNVVLNYQVPFKKFTHLDFIFAIDSDKYVYNNVLETMEKY</sequence>
<comment type="similarity">
    <text evidence="1 7">Belongs to the AB hydrolase superfamily. Lipase family.</text>
</comment>
<evidence type="ECO:0000256" key="3">
    <source>
        <dbReference type="ARBA" id="ARBA00022801"/>
    </source>
</evidence>
<feature type="active site" description="Nucleophile" evidence="8">
    <location>
        <position position="206"/>
    </location>
</feature>
<dbReference type="Pfam" id="PF04083">
    <property type="entry name" value="Abhydro_lipase"/>
    <property type="match status" value="1"/>
</dbReference>
<name>A0A226E1Q5_FOLCA</name>
<accession>A0A226E1Q5</accession>
<dbReference type="InterPro" id="IPR006693">
    <property type="entry name" value="AB_hydrolase_lipase"/>
</dbReference>
<dbReference type="FunFam" id="3.40.50.1820:FF:000021">
    <property type="entry name" value="Lipase"/>
    <property type="match status" value="1"/>
</dbReference>
<dbReference type="AlphaFoldDB" id="A0A226E1Q5"/>
<dbReference type="InterPro" id="IPR029058">
    <property type="entry name" value="AB_hydrolase_fold"/>
</dbReference>
<keyword evidence="6" id="KW-0325">Glycoprotein</keyword>
<proteinExistence type="inferred from homology"/>
<organism evidence="11 12">
    <name type="scientific">Folsomia candida</name>
    <name type="common">Springtail</name>
    <dbReference type="NCBI Taxonomy" id="158441"/>
    <lineage>
        <taxon>Eukaryota</taxon>
        <taxon>Metazoa</taxon>
        <taxon>Ecdysozoa</taxon>
        <taxon>Arthropoda</taxon>
        <taxon>Hexapoda</taxon>
        <taxon>Collembola</taxon>
        <taxon>Entomobryomorpha</taxon>
        <taxon>Isotomoidea</taxon>
        <taxon>Isotomidae</taxon>
        <taxon>Proisotominae</taxon>
        <taxon>Folsomia</taxon>
    </lineage>
</organism>
<dbReference type="EMBL" id="LNIX01000009">
    <property type="protein sequence ID" value="OXA50396.1"/>
    <property type="molecule type" value="Genomic_DNA"/>
</dbReference>
<evidence type="ECO:0000313" key="11">
    <source>
        <dbReference type="EMBL" id="OXA50396.1"/>
    </source>
</evidence>
<comment type="caution">
    <text evidence="11">The sequence shown here is derived from an EMBL/GenBank/DDBJ whole genome shotgun (WGS) entry which is preliminary data.</text>
</comment>
<dbReference type="STRING" id="158441.A0A226E1Q5"/>
<dbReference type="GO" id="GO:0016042">
    <property type="term" value="P:lipid catabolic process"/>
    <property type="evidence" value="ECO:0007669"/>
    <property type="project" value="UniProtKB-KW"/>
</dbReference>
<evidence type="ECO:0000256" key="8">
    <source>
        <dbReference type="PIRSR" id="PIRSR000862-1"/>
    </source>
</evidence>
<dbReference type="Gene3D" id="3.40.50.1820">
    <property type="entry name" value="alpha/beta hydrolase"/>
    <property type="match status" value="1"/>
</dbReference>
<dbReference type="PIRSF" id="PIRSF000862">
    <property type="entry name" value="Steryl_ester_lip"/>
    <property type="match status" value="1"/>
</dbReference>
<keyword evidence="5" id="KW-0443">Lipid metabolism</keyword>
<keyword evidence="4 7" id="KW-0442">Lipid degradation</keyword>
<evidence type="ECO:0000313" key="12">
    <source>
        <dbReference type="Proteomes" id="UP000198287"/>
    </source>
</evidence>
<dbReference type="Proteomes" id="UP000198287">
    <property type="component" value="Unassembled WGS sequence"/>
</dbReference>
<evidence type="ECO:0000256" key="6">
    <source>
        <dbReference type="ARBA" id="ARBA00023180"/>
    </source>
</evidence>
<feature type="domain" description="Partial AB-hydrolase lipase" evidence="10">
    <location>
        <begin position="70"/>
        <end position="130"/>
    </location>
</feature>
<dbReference type="OrthoDB" id="9974421at2759"/>
<dbReference type="GO" id="GO:0016788">
    <property type="term" value="F:hydrolase activity, acting on ester bonds"/>
    <property type="evidence" value="ECO:0007669"/>
    <property type="project" value="InterPro"/>
</dbReference>
<keyword evidence="3 7" id="KW-0378">Hydrolase</keyword>
<feature type="signal peptide" evidence="9">
    <location>
        <begin position="1"/>
        <end position="20"/>
    </location>
</feature>
<evidence type="ECO:0000256" key="1">
    <source>
        <dbReference type="ARBA" id="ARBA00010701"/>
    </source>
</evidence>
<evidence type="ECO:0000256" key="9">
    <source>
        <dbReference type="SAM" id="SignalP"/>
    </source>
</evidence>
<reference evidence="11 12" key="1">
    <citation type="submission" date="2015-12" db="EMBL/GenBank/DDBJ databases">
        <title>The genome of Folsomia candida.</title>
        <authorList>
            <person name="Faddeeva A."/>
            <person name="Derks M.F."/>
            <person name="Anvar Y."/>
            <person name="Smit S."/>
            <person name="Van Straalen N."/>
            <person name="Roelofs D."/>
        </authorList>
    </citation>
    <scope>NUCLEOTIDE SEQUENCE [LARGE SCALE GENOMIC DNA]</scope>
    <source>
        <strain evidence="11 12">VU population</strain>
        <tissue evidence="11">Whole body</tissue>
    </source>
</reference>
<evidence type="ECO:0000256" key="4">
    <source>
        <dbReference type="ARBA" id="ARBA00022963"/>
    </source>
</evidence>
<evidence type="ECO:0000259" key="10">
    <source>
        <dbReference type="Pfam" id="PF04083"/>
    </source>
</evidence>
<evidence type="ECO:0000256" key="7">
    <source>
        <dbReference type="PIRNR" id="PIRNR000862"/>
    </source>
</evidence>
<protein>
    <recommendedName>
        <fullName evidence="7">Lipase</fullName>
    </recommendedName>
</protein>
<feature type="active site" description="Charge relay system" evidence="8">
    <location>
        <position position="379"/>
    </location>
</feature>
<keyword evidence="2 9" id="KW-0732">Signal</keyword>
<gene>
    <name evidence="11" type="ORF">Fcan01_15264</name>
</gene>
<dbReference type="PANTHER" id="PTHR11005">
    <property type="entry name" value="LYSOSOMAL ACID LIPASE-RELATED"/>
    <property type="match status" value="1"/>
</dbReference>
<feature type="chain" id="PRO_5011968516" description="Lipase" evidence="9">
    <location>
        <begin position="21"/>
        <end position="434"/>
    </location>
</feature>